<proteinExistence type="predicted"/>
<organism evidence="2">
    <name type="scientific">Arabidopsis lyrata subsp. lyrata</name>
    <name type="common">Lyre-leaved rock-cress</name>
    <dbReference type="NCBI Taxonomy" id="81972"/>
    <lineage>
        <taxon>Eukaryota</taxon>
        <taxon>Viridiplantae</taxon>
        <taxon>Streptophyta</taxon>
        <taxon>Embryophyta</taxon>
        <taxon>Tracheophyta</taxon>
        <taxon>Spermatophyta</taxon>
        <taxon>Magnoliopsida</taxon>
        <taxon>eudicotyledons</taxon>
        <taxon>Gunneridae</taxon>
        <taxon>Pentapetalae</taxon>
        <taxon>rosids</taxon>
        <taxon>malvids</taxon>
        <taxon>Brassicales</taxon>
        <taxon>Brassicaceae</taxon>
        <taxon>Camelineae</taxon>
        <taxon>Arabidopsis</taxon>
    </lineage>
</organism>
<sequence length="57" mass="6512">MVFCKFEAFDRNRRVIPNRFELNKTGGENRKGKPLLLHLPKVVDGPSPNMVVNFLNG</sequence>
<name>D7LTM7_ARALL</name>
<keyword evidence="2" id="KW-1185">Reference proteome</keyword>
<reference evidence="2" key="1">
    <citation type="journal article" date="2011" name="Nat. Genet.">
        <title>The Arabidopsis lyrata genome sequence and the basis of rapid genome size change.</title>
        <authorList>
            <person name="Hu T.T."/>
            <person name="Pattyn P."/>
            <person name="Bakker E.G."/>
            <person name="Cao J."/>
            <person name="Cheng J.-F."/>
            <person name="Clark R.M."/>
            <person name="Fahlgren N."/>
            <person name="Fawcett J.A."/>
            <person name="Grimwood J."/>
            <person name="Gundlach H."/>
            <person name="Haberer G."/>
            <person name="Hollister J.D."/>
            <person name="Ossowski S."/>
            <person name="Ottilar R.P."/>
            <person name="Salamov A.A."/>
            <person name="Schneeberger K."/>
            <person name="Spannagl M."/>
            <person name="Wang X."/>
            <person name="Yang L."/>
            <person name="Nasrallah M.E."/>
            <person name="Bergelson J."/>
            <person name="Carrington J.C."/>
            <person name="Gaut B.S."/>
            <person name="Schmutz J."/>
            <person name="Mayer K.F.X."/>
            <person name="Van de Peer Y."/>
            <person name="Grigoriev I.V."/>
            <person name="Nordborg M."/>
            <person name="Weigel D."/>
            <person name="Guo Y.-L."/>
        </authorList>
    </citation>
    <scope>NUCLEOTIDE SEQUENCE [LARGE SCALE GENOMIC DNA]</scope>
    <source>
        <strain evidence="2">cv. MN47</strain>
    </source>
</reference>
<dbReference type="Gramene" id="scaffold_502159.1">
    <property type="protein sequence ID" value="scaffold_502159.1"/>
    <property type="gene ID" value="scaffold_502159.1"/>
</dbReference>
<evidence type="ECO:0000313" key="1">
    <source>
        <dbReference type="EMBL" id="EFH52327.1"/>
    </source>
</evidence>
<protein>
    <submittedName>
        <fullName evidence="1">Predicted protein</fullName>
    </submittedName>
</protein>
<dbReference type="AlphaFoldDB" id="D7LTM7"/>
<dbReference type="EMBL" id="GL348717">
    <property type="protein sequence ID" value="EFH52327.1"/>
    <property type="molecule type" value="Genomic_DNA"/>
</dbReference>
<accession>D7LTM7</accession>
<dbReference type="HOGENOM" id="CLU_2999182_0_0_1"/>
<evidence type="ECO:0000313" key="2">
    <source>
        <dbReference type="Proteomes" id="UP000008694"/>
    </source>
</evidence>
<dbReference type="Proteomes" id="UP000008694">
    <property type="component" value="Unassembled WGS sequence"/>
</dbReference>
<gene>
    <name evidence="1" type="ORF">ARALYDRAFT_906455</name>
</gene>